<comment type="caution">
    <text evidence="1">The sequence shown here is derived from an EMBL/GenBank/DDBJ whole genome shotgun (WGS) entry which is preliminary data.</text>
</comment>
<protein>
    <recommendedName>
        <fullName evidence="3">Abortive infection protein-like C-terminal domain-containing protein</fullName>
    </recommendedName>
</protein>
<reference evidence="1 2" key="1">
    <citation type="submission" date="2024-06" db="EMBL/GenBank/DDBJ databases">
        <title>The Natural Products Discovery Center: Release of the First 8490 Sequenced Strains for Exploring Actinobacteria Biosynthetic Diversity.</title>
        <authorList>
            <person name="Kalkreuter E."/>
            <person name="Kautsar S.A."/>
            <person name="Yang D."/>
            <person name="Bader C.D."/>
            <person name="Teijaro C.N."/>
            <person name="Fluegel L."/>
            <person name="Davis C.M."/>
            <person name="Simpson J.R."/>
            <person name="Lauterbach L."/>
            <person name="Steele A.D."/>
            <person name="Gui C."/>
            <person name="Meng S."/>
            <person name="Li G."/>
            <person name="Viehrig K."/>
            <person name="Ye F."/>
            <person name="Su P."/>
            <person name="Kiefer A.F."/>
            <person name="Nichols A."/>
            <person name="Cepeda A.J."/>
            <person name="Yan W."/>
            <person name="Fan B."/>
            <person name="Jiang Y."/>
            <person name="Adhikari A."/>
            <person name="Zheng C.-J."/>
            <person name="Schuster L."/>
            <person name="Cowan T.M."/>
            <person name="Smanski M.J."/>
            <person name="Chevrette M.G."/>
            <person name="De Carvalho L.P.S."/>
            <person name="Shen B."/>
        </authorList>
    </citation>
    <scope>NUCLEOTIDE SEQUENCE [LARGE SCALE GENOMIC DNA]</scope>
    <source>
        <strain evidence="1 2">NPDC006286</strain>
    </source>
</reference>
<accession>A0ABV2VCW8</accession>
<dbReference type="RefSeq" id="WP_355662846.1">
    <property type="nucleotide sequence ID" value="NZ_JBEXRX010000002.1"/>
</dbReference>
<organism evidence="1 2">
    <name type="scientific">Micromonospora fulviviridis</name>
    <dbReference type="NCBI Taxonomy" id="47860"/>
    <lineage>
        <taxon>Bacteria</taxon>
        <taxon>Bacillati</taxon>
        <taxon>Actinomycetota</taxon>
        <taxon>Actinomycetes</taxon>
        <taxon>Micromonosporales</taxon>
        <taxon>Micromonosporaceae</taxon>
        <taxon>Micromonospora</taxon>
    </lineage>
</organism>
<dbReference type="Proteomes" id="UP001550348">
    <property type="component" value="Unassembled WGS sequence"/>
</dbReference>
<keyword evidence="2" id="KW-1185">Reference proteome</keyword>
<evidence type="ECO:0000313" key="2">
    <source>
        <dbReference type="Proteomes" id="UP001550348"/>
    </source>
</evidence>
<sequence>MSDDRYTRFDLVRPDHLGEAHWEAINVEIVRFSRALEFGDDAGAIGYLKCTLEAIAKVVLDINGTPADGNANFETVIGNAHTLLATQPGHELAFDTPFGNLATQARKMAGSMGTIRNNFGGGHGRARQPEVRSEMLDLAMDGSLLWSRWALRRLGYFAQGRPETLIRDLIGDPRGQIIFYGGDLTERLRNARLIDLESKHARAIGVAVGQRAATGTFNVRIEGIDACIADADLTRWPAAYRLGVATGLLFSPEELPTLTARNVHQGLEVCSPILDASTHRRIDASTHRRTSVRLSSAYWRSRRRGHFLARQQTT</sequence>
<evidence type="ECO:0000313" key="1">
    <source>
        <dbReference type="EMBL" id="MEU0150640.1"/>
    </source>
</evidence>
<name>A0ABV2VCW8_9ACTN</name>
<evidence type="ECO:0008006" key="3">
    <source>
        <dbReference type="Google" id="ProtNLM"/>
    </source>
</evidence>
<dbReference type="EMBL" id="JBEXRX010000002">
    <property type="protein sequence ID" value="MEU0150640.1"/>
    <property type="molecule type" value="Genomic_DNA"/>
</dbReference>
<proteinExistence type="predicted"/>
<gene>
    <name evidence="1" type="ORF">ABZ071_01690</name>
</gene>